<protein>
    <recommendedName>
        <fullName evidence="3">PH domain-containing protein</fullName>
    </recommendedName>
</protein>
<dbReference type="PANTHER" id="PTHR31941">
    <property type="entry name" value="CYTOSKELETAL SIGNALING PROTEIN SLM1"/>
    <property type="match status" value="1"/>
</dbReference>
<comment type="caution">
    <text evidence="4">The sequence shown here is derived from an EMBL/GenBank/DDBJ whole genome shotgun (WGS) entry which is preliminary data.</text>
</comment>
<feature type="compositionally biased region" description="Basic and acidic residues" evidence="2">
    <location>
        <begin position="647"/>
        <end position="661"/>
    </location>
</feature>
<dbReference type="InterPro" id="IPR043453">
    <property type="entry name" value="Slm1_PH"/>
</dbReference>
<dbReference type="InterPro" id="IPR001849">
    <property type="entry name" value="PH_domain"/>
</dbReference>
<evidence type="ECO:0000313" key="5">
    <source>
        <dbReference type="Proteomes" id="UP000567179"/>
    </source>
</evidence>
<dbReference type="InterPro" id="IPR011993">
    <property type="entry name" value="PH-like_dom_sf"/>
</dbReference>
<feature type="compositionally biased region" description="Polar residues" evidence="2">
    <location>
        <begin position="744"/>
        <end position="764"/>
    </location>
</feature>
<feature type="region of interest" description="Disordered" evidence="2">
    <location>
        <begin position="626"/>
        <end position="731"/>
    </location>
</feature>
<feature type="region of interest" description="Disordered" evidence="2">
    <location>
        <begin position="1"/>
        <end position="47"/>
    </location>
</feature>
<dbReference type="AlphaFoldDB" id="A0A8H5BR20"/>
<feature type="compositionally biased region" description="Low complexity" evidence="2">
    <location>
        <begin position="8"/>
        <end position="45"/>
    </location>
</feature>
<name>A0A8H5BR20_9AGAR</name>
<dbReference type="Gene3D" id="2.30.29.30">
    <property type="entry name" value="Pleckstrin-homology domain (PH domain)/Phosphotyrosine-binding domain (PTB)"/>
    <property type="match status" value="1"/>
</dbReference>
<dbReference type="PANTHER" id="PTHR31941:SF1">
    <property type="entry name" value="CYTOSKELETAL SIGNALING PROTEIN SLM1"/>
    <property type="match status" value="1"/>
</dbReference>
<evidence type="ECO:0000256" key="2">
    <source>
        <dbReference type="SAM" id="MobiDB-lite"/>
    </source>
</evidence>
<dbReference type="Pfam" id="PF20400">
    <property type="entry name" value="BAR_4"/>
    <property type="match status" value="1"/>
</dbReference>
<dbReference type="OrthoDB" id="5598057at2759"/>
<feature type="region of interest" description="Disordered" evidence="2">
    <location>
        <begin position="565"/>
        <end position="592"/>
    </location>
</feature>
<sequence>MDNGQHLASGASLQRAASRASARSGRSGVSRASSASRNTRASSMSRHNDLVRKNIELHDLKPADVLIERFVAWKAIVKQLGAYFEGIADIENNTAKELHKLAGVIQVPFRAGNQFLGEGGLQSVLAGHFHSSVPPTASLSSPPSPCPEHWAPRSEPVMDETFRVNFPPFRLFVGADERLRRTAPTTLWSSQSRLFVDTYFAIRTKTRLVADQHADLGRTIDSSIVQHLNKLRLEVKAHIKNVQNDTAKLASSVAREREVSTRLVGELANAISTFKNTPMGVRAKGDPYVANQAVSRQLQRQVLEENLLQKSIVMMQQNSAHFEEGIVKAIQSAWATYDEWKARATSNAATIHATIGEQLRTLAPDQEWIQFAARSPHLLHPDTPLRDPSLITYPLKDDPSVVPVHTGFLERKSRWTRAWTEGYFVLTPAGFLHGYAASDDRPNGGGGAAPSPTFSLFLPQCTLGPYAGPRAGQYKFSVEGRKDGTGTTPAKSGGTLKSLFAPSSGGASGEGAAAKSWSFRARSREEMMEWWNDMRMLCARYLVASEQVDRTGPVEEAVRSVGYLSGDEEELEDEEEEYLDGEDEDDGEDAYVEGVGHGGIGGHVGGVHQQHDAHRQTHIAPEGLGAPVVDRAQPPAQGRPLSLGATQDHDYGYEAHDDAHHAHNLPGHLHDADGDGSSVELEGEADHSEDVHHHDHEVEPPVYQHTGPQPDTAAGSQLVAQASQGSQGSNGGLFGYAKSLISGEKQQPTANGQYSSSSPKTGLTAQGYPDEKAAYKTQGHDVGGEEAVQPITVRD</sequence>
<feature type="compositionally biased region" description="Basic and acidic residues" evidence="2">
    <location>
        <begin position="769"/>
        <end position="783"/>
    </location>
</feature>
<gene>
    <name evidence="4" type="ORF">D9619_005162</name>
</gene>
<dbReference type="Pfam" id="PF20399">
    <property type="entry name" value="PH_20"/>
    <property type="match status" value="1"/>
</dbReference>
<dbReference type="CDD" id="cd13311">
    <property type="entry name" value="PH_Slm1"/>
    <property type="match status" value="1"/>
</dbReference>
<feature type="region of interest" description="Disordered" evidence="2">
    <location>
        <begin position="744"/>
        <end position="795"/>
    </location>
</feature>
<evidence type="ECO:0000259" key="3">
    <source>
        <dbReference type="PROSITE" id="PS50003"/>
    </source>
</evidence>
<proteinExistence type="predicted"/>
<feature type="compositionally biased region" description="Acidic residues" evidence="2">
    <location>
        <begin position="566"/>
        <end position="591"/>
    </location>
</feature>
<feature type="compositionally biased region" description="Basic and acidic residues" evidence="2">
    <location>
        <begin position="684"/>
        <end position="699"/>
    </location>
</feature>
<reference evidence="4 5" key="1">
    <citation type="journal article" date="2020" name="ISME J.">
        <title>Uncovering the hidden diversity of litter-decomposition mechanisms in mushroom-forming fungi.</title>
        <authorList>
            <person name="Floudas D."/>
            <person name="Bentzer J."/>
            <person name="Ahren D."/>
            <person name="Johansson T."/>
            <person name="Persson P."/>
            <person name="Tunlid A."/>
        </authorList>
    </citation>
    <scope>NUCLEOTIDE SEQUENCE [LARGE SCALE GENOMIC DNA]</scope>
    <source>
        <strain evidence="4 5">CBS 101986</strain>
    </source>
</reference>
<accession>A0A8H5BR20</accession>
<dbReference type="InterPro" id="IPR027267">
    <property type="entry name" value="AH/BAR_dom_sf"/>
</dbReference>
<dbReference type="SMART" id="SM00233">
    <property type="entry name" value="PH"/>
    <property type="match status" value="1"/>
</dbReference>
<dbReference type="InterPro" id="IPR046869">
    <property type="entry name" value="SLM1/RGC1-like_PH"/>
</dbReference>
<keyword evidence="5" id="KW-1185">Reference proteome</keyword>
<feature type="domain" description="PH" evidence="3">
    <location>
        <begin position="402"/>
        <end position="539"/>
    </location>
</feature>
<dbReference type="Proteomes" id="UP000567179">
    <property type="component" value="Unassembled WGS sequence"/>
</dbReference>
<dbReference type="InterPro" id="IPR046868">
    <property type="entry name" value="BAR_4"/>
</dbReference>
<dbReference type="EMBL" id="JAACJJ010000014">
    <property type="protein sequence ID" value="KAF5327008.1"/>
    <property type="molecule type" value="Genomic_DNA"/>
</dbReference>
<dbReference type="PROSITE" id="PS50003">
    <property type="entry name" value="PH_DOMAIN"/>
    <property type="match status" value="1"/>
</dbReference>
<organism evidence="4 5">
    <name type="scientific">Psilocybe cf. subviscida</name>
    <dbReference type="NCBI Taxonomy" id="2480587"/>
    <lineage>
        <taxon>Eukaryota</taxon>
        <taxon>Fungi</taxon>
        <taxon>Dikarya</taxon>
        <taxon>Basidiomycota</taxon>
        <taxon>Agaricomycotina</taxon>
        <taxon>Agaricomycetes</taxon>
        <taxon>Agaricomycetidae</taxon>
        <taxon>Agaricales</taxon>
        <taxon>Agaricineae</taxon>
        <taxon>Strophariaceae</taxon>
        <taxon>Psilocybe</taxon>
    </lineage>
</organism>
<dbReference type="Gene3D" id="1.20.1270.60">
    <property type="entry name" value="Arfaptin homology (AH) domain/BAR domain"/>
    <property type="match status" value="1"/>
</dbReference>
<evidence type="ECO:0000313" key="4">
    <source>
        <dbReference type="EMBL" id="KAF5327008.1"/>
    </source>
</evidence>
<evidence type="ECO:0000256" key="1">
    <source>
        <dbReference type="ARBA" id="ARBA00022553"/>
    </source>
</evidence>
<feature type="compositionally biased region" description="Low complexity" evidence="2">
    <location>
        <begin position="713"/>
        <end position="727"/>
    </location>
</feature>
<dbReference type="SUPFAM" id="SSF50729">
    <property type="entry name" value="PH domain-like"/>
    <property type="match status" value="1"/>
</dbReference>
<keyword evidence="1" id="KW-0597">Phosphoprotein</keyword>